<evidence type="ECO:0000313" key="3">
    <source>
        <dbReference type="Proteomes" id="UP000231516"/>
    </source>
</evidence>
<organism evidence="2 3">
    <name type="scientific">Paramylibacter kogurei</name>
    <dbReference type="NCBI Taxonomy" id="1889778"/>
    <lineage>
        <taxon>Bacteria</taxon>
        <taxon>Pseudomonadati</taxon>
        <taxon>Pseudomonadota</taxon>
        <taxon>Alphaproteobacteria</taxon>
        <taxon>Rhodobacterales</taxon>
        <taxon>Paracoccaceae</taxon>
        <taxon>Paramylibacter</taxon>
    </lineage>
</organism>
<sequence length="273" mass="30934">MLPTNQKKSKLSKTISFFELCYHSIVRNVRKGHSNAVQGLIMDVLQNLLLVVFFALFISILGMRSVAVRGNFILYVMTGVFLYLSHVKVMGAVRTAASPTDTMLKHAPVTMLLNVISASFSALYIQILSMAVLLFATHVWLEPVTFYSLKGVVLCFFLAWLFGIAMGVLFSSIGIFFPKPMTIITTAYTRMNMIFSGKMMLANSIRPALLPWFTWNPLFHIIDQARGNAFINYVPRNTNLTYVWVVLLIALVLGFMIDHWARKYASQSWNARR</sequence>
<keyword evidence="1" id="KW-1133">Transmembrane helix</keyword>
<comment type="caution">
    <text evidence="2">The sequence shown here is derived from an EMBL/GenBank/DDBJ whole genome shotgun (WGS) entry which is preliminary data.</text>
</comment>
<accession>A0A2G5KDM5</accession>
<feature type="transmembrane region" description="Helical" evidence="1">
    <location>
        <begin position="156"/>
        <end position="178"/>
    </location>
</feature>
<evidence type="ECO:0000256" key="1">
    <source>
        <dbReference type="SAM" id="Phobius"/>
    </source>
</evidence>
<feature type="transmembrane region" description="Helical" evidence="1">
    <location>
        <begin position="72"/>
        <end position="91"/>
    </location>
</feature>
<feature type="transmembrane region" description="Helical" evidence="1">
    <location>
        <begin position="48"/>
        <end position="66"/>
    </location>
</feature>
<keyword evidence="3" id="KW-1185">Reference proteome</keyword>
<proteinExistence type="predicted"/>
<protein>
    <submittedName>
        <fullName evidence="2">Uncharacterized protein</fullName>
    </submittedName>
</protein>
<dbReference type="EMBL" id="MDGM01000003">
    <property type="protein sequence ID" value="PIB26704.1"/>
    <property type="molecule type" value="Genomic_DNA"/>
</dbReference>
<dbReference type="AlphaFoldDB" id="A0A2G5KDM5"/>
<keyword evidence="1" id="KW-0812">Transmembrane</keyword>
<keyword evidence="1" id="KW-0472">Membrane</keyword>
<feature type="transmembrane region" description="Helical" evidence="1">
    <location>
        <begin position="242"/>
        <end position="261"/>
    </location>
</feature>
<gene>
    <name evidence="2" type="ORF">BFP76_11960</name>
</gene>
<feature type="transmembrane region" description="Helical" evidence="1">
    <location>
        <begin position="112"/>
        <end position="136"/>
    </location>
</feature>
<evidence type="ECO:0000313" key="2">
    <source>
        <dbReference type="EMBL" id="PIB26704.1"/>
    </source>
</evidence>
<reference evidence="2 3" key="1">
    <citation type="submission" date="2016-08" db="EMBL/GenBank/DDBJ databases">
        <title>Draft genome of Amylibacter sp. strain 4G11.</title>
        <authorList>
            <person name="Wong S.-K."/>
            <person name="Hamasaki K."/>
            <person name="Yoshizawa S."/>
        </authorList>
    </citation>
    <scope>NUCLEOTIDE SEQUENCE [LARGE SCALE GENOMIC DNA]</scope>
    <source>
        <strain evidence="2 3">4G11</strain>
    </source>
</reference>
<name>A0A2G5KDM5_9RHOB</name>
<dbReference type="Proteomes" id="UP000231516">
    <property type="component" value="Unassembled WGS sequence"/>
</dbReference>